<accession>A0A1X7UUL1</accession>
<name>A0A1X7UUL1_AMPQE</name>
<dbReference type="AlphaFoldDB" id="A0A1X7UUL1"/>
<feature type="compositionally biased region" description="Polar residues" evidence="1">
    <location>
        <begin position="98"/>
        <end position="110"/>
    </location>
</feature>
<feature type="compositionally biased region" description="Basic and acidic residues" evidence="1">
    <location>
        <begin position="116"/>
        <end position="126"/>
    </location>
</feature>
<dbReference type="EnsemblMetazoa" id="Aqu2.1.31665_001">
    <property type="protein sequence ID" value="Aqu2.1.31665_001"/>
    <property type="gene ID" value="Aqu2.1.31665"/>
</dbReference>
<proteinExistence type="predicted"/>
<reference evidence="2" key="1">
    <citation type="submission" date="2017-05" db="UniProtKB">
        <authorList>
            <consortium name="EnsemblMetazoa"/>
        </authorList>
    </citation>
    <scope>IDENTIFICATION</scope>
</reference>
<protein>
    <submittedName>
        <fullName evidence="2">Uncharacterized protein</fullName>
    </submittedName>
</protein>
<feature type="region of interest" description="Disordered" evidence="1">
    <location>
        <begin position="84"/>
        <end position="126"/>
    </location>
</feature>
<evidence type="ECO:0000313" key="2">
    <source>
        <dbReference type="EnsemblMetazoa" id="Aqu2.1.31665_001"/>
    </source>
</evidence>
<evidence type="ECO:0000256" key="1">
    <source>
        <dbReference type="SAM" id="MobiDB-lite"/>
    </source>
</evidence>
<organism evidence="2">
    <name type="scientific">Amphimedon queenslandica</name>
    <name type="common">Sponge</name>
    <dbReference type="NCBI Taxonomy" id="400682"/>
    <lineage>
        <taxon>Eukaryota</taxon>
        <taxon>Metazoa</taxon>
        <taxon>Porifera</taxon>
        <taxon>Demospongiae</taxon>
        <taxon>Heteroscleromorpha</taxon>
        <taxon>Haplosclerida</taxon>
        <taxon>Niphatidae</taxon>
        <taxon>Amphimedon</taxon>
    </lineage>
</organism>
<dbReference type="InParanoid" id="A0A1X7UUL1"/>
<sequence>MLSYLERNKVVKIPDIYEGRELEFLEEEFRKLFSYQGNLSICISFHKYDPGWEDFVELEKGEATIENRDKLKVVVVPHIVTPQQSATSSVIVDHDTPQRNASSTPSSSNKYPPRVIVDDESPHVQQ</sequence>